<evidence type="ECO:0000313" key="2">
    <source>
        <dbReference type="EMBL" id="MFC7667707.1"/>
    </source>
</evidence>
<proteinExistence type="predicted"/>
<dbReference type="SUPFAM" id="SSF49785">
    <property type="entry name" value="Galactose-binding domain-like"/>
    <property type="match status" value="1"/>
</dbReference>
<protein>
    <submittedName>
        <fullName evidence="2">Malectin domain-containing carbohydrate-binding protein</fullName>
    </submittedName>
</protein>
<comment type="caution">
    <text evidence="2">The sequence shown here is derived from an EMBL/GenBank/DDBJ whole genome shotgun (WGS) entry which is preliminary data.</text>
</comment>
<name>A0ABW2U493_9BACT</name>
<feature type="domain" description="Malectin" evidence="1">
    <location>
        <begin position="2"/>
        <end position="53"/>
    </location>
</feature>
<dbReference type="Pfam" id="PF11721">
    <property type="entry name" value="Malectin"/>
    <property type="match status" value="1"/>
</dbReference>
<evidence type="ECO:0000313" key="3">
    <source>
        <dbReference type="Proteomes" id="UP001596513"/>
    </source>
</evidence>
<dbReference type="Gene3D" id="2.60.120.260">
    <property type="entry name" value="Galactose-binding domain-like"/>
    <property type="match status" value="1"/>
</dbReference>
<organism evidence="2 3">
    <name type="scientific">Hymenobacter humi</name>
    <dbReference type="NCBI Taxonomy" id="1411620"/>
    <lineage>
        <taxon>Bacteria</taxon>
        <taxon>Pseudomonadati</taxon>
        <taxon>Bacteroidota</taxon>
        <taxon>Cytophagia</taxon>
        <taxon>Cytophagales</taxon>
        <taxon>Hymenobacteraceae</taxon>
        <taxon>Hymenobacter</taxon>
    </lineage>
</organism>
<dbReference type="InterPro" id="IPR008979">
    <property type="entry name" value="Galactose-bd-like_sf"/>
</dbReference>
<reference evidence="3" key="1">
    <citation type="journal article" date="2019" name="Int. J. Syst. Evol. Microbiol.">
        <title>The Global Catalogue of Microorganisms (GCM) 10K type strain sequencing project: providing services to taxonomists for standard genome sequencing and annotation.</title>
        <authorList>
            <consortium name="The Broad Institute Genomics Platform"/>
            <consortium name="The Broad Institute Genome Sequencing Center for Infectious Disease"/>
            <person name="Wu L."/>
            <person name="Ma J."/>
        </authorList>
    </citation>
    <scope>NUCLEOTIDE SEQUENCE [LARGE SCALE GENOMIC DNA]</scope>
    <source>
        <strain evidence="3">JCM 19635</strain>
    </source>
</reference>
<dbReference type="RefSeq" id="WP_380202448.1">
    <property type="nucleotide sequence ID" value="NZ_JBHTEK010000001.1"/>
</dbReference>
<accession>A0ABW2U493</accession>
<gene>
    <name evidence="2" type="ORF">ACFQT0_10160</name>
</gene>
<evidence type="ECO:0000259" key="1">
    <source>
        <dbReference type="Pfam" id="PF11721"/>
    </source>
</evidence>
<dbReference type="InterPro" id="IPR021720">
    <property type="entry name" value="Malectin_dom"/>
</dbReference>
<dbReference type="Gene3D" id="2.60.120.430">
    <property type="entry name" value="Galactose-binding lectin"/>
    <property type="match status" value="1"/>
</dbReference>
<dbReference type="EMBL" id="JBHTEK010000001">
    <property type="protein sequence ID" value="MFC7667707.1"/>
    <property type="molecule type" value="Genomic_DNA"/>
</dbReference>
<dbReference type="Proteomes" id="UP001596513">
    <property type="component" value="Unassembled WGS sequence"/>
</dbReference>
<sequence length="352" mass="37141">MALNGQTVLKDLDIWKEAGHDHALKKTVKAQVTDGQLTISFPHVSSGQAIIAGIAIASTGASAQPAAAPQSIISGLRVANPAQAALWSTQTWLDTGSQPYSNSPIAFSALPSALYGAEWLRGPLKVPTVVGPGLGFTVTTAADVYVALDARQSTRPAWLQAYEDTKTTLETNEHGGHQYRVYRQRFPAGAPVNLGPNSGLAQMRPYLVAVNRATTIEPAYDLKSVTGYKPATARVTGPGMSKETVNTKESITFKEPRGGAVEWTISVGVADTYSLTLRYANQLAKPLTGKLSVSLADGTLLREEEVTLVPSKPGKWNYLASSTGSMINAGSYKIKLSGTDAAGLSVSGLDVQ</sequence>
<keyword evidence="3" id="KW-1185">Reference proteome</keyword>